<dbReference type="EMBL" id="QJKC01000001">
    <property type="protein sequence ID" value="PXX51060.1"/>
    <property type="molecule type" value="Genomic_DNA"/>
</dbReference>
<keyword evidence="1 4" id="KW-0560">Oxidoreductase</keyword>
<feature type="active site" evidence="4">
    <location>
        <position position="10"/>
    </location>
</feature>
<comment type="caution">
    <text evidence="6">The sequence shown here is derived from an EMBL/GenBank/DDBJ whole genome shotgun (WGS) entry which is preliminary data.</text>
</comment>
<evidence type="ECO:0000313" key="7">
    <source>
        <dbReference type="Proteomes" id="UP000248395"/>
    </source>
</evidence>
<name>A0A318JMA5_9NEIS</name>
<dbReference type="AlphaFoldDB" id="A0A318JMA5"/>
<dbReference type="PANTHER" id="PTHR43774">
    <property type="entry name" value="PEPTIDE METHIONINE SULFOXIDE REDUCTASE"/>
    <property type="match status" value="1"/>
</dbReference>
<dbReference type="Proteomes" id="UP000248395">
    <property type="component" value="Unassembled WGS sequence"/>
</dbReference>
<dbReference type="GO" id="GO:0033744">
    <property type="term" value="F:L-methionine:thioredoxin-disulfide S-oxidoreductase activity"/>
    <property type="evidence" value="ECO:0007669"/>
    <property type="project" value="RHEA"/>
</dbReference>
<protein>
    <recommendedName>
        <fullName evidence="4">Peptide methionine sulfoxide reductase MsrA</fullName>
        <shortName evidence="4">Protein-methionine-S-oxide reductase</shortName>
        <ecNumber evidence="4">1.8.4.11</ecNumber>
    </recommendedName>
    <alternativeName>
        <fullName evidence="4">Peptide-methionine (S)-S-oxide reductase</fullName>
        <shortName evidence="4">Peptide Met(O) reductase</shortName>
    </alternativeName>
</protein>
<dbReference type="InterPro" id="IPR036509">
    <property type="entry name" value="Met_Sox_Rdtase_MsrA_sf"/>
</dbReference>
<dbReference type="InterPro" id="IPR002569">
    <property type="entry name" value="Met_Sox_Rdtase_MsrA_dom"/>
</dbReference>
<comment type="function">
    <text evidence="4">Has an important function as a repair enzyme for proteins that have been inactivated by oxidation. Catalyzes the reversible oxidation-reduction of methionine sulfoxide in proteins to methionine.</text>
</comment>
<dbReference type="SUPFAM" id="SSF55068">
    <property type="entry name" value="Peptide methionine sulfoxide reductase"/>
    <property type="match status" value="1"/>
</dbReference>
<reference evidence="6 7" key="1">
    <citation type="submission" date="2018-05" db="EMBL/GenBank/DDBJ databases">
        <title>Genomic Encyclopedia of Type Strains, Phase IV (KMG-IV): sequencing the most valuable type-strain genomes for metagenomic binning, comparative biology and taxonomic classification.</title>
        <authorList>
            <person name="Goeker M."/>
        </authorList>
    </citation>
    <scope>NUCLEOTIDE SEQUENCE [LARGE SCALE GENOMIC DNA]</scope>
    <source>
        <strain evidence="6 7">DSM 25134</strain>
    </source>
</reference>
<dbReference type="RefSeq" id="WP_059285138.1">
    <property type="nucleotide sequence ID" value="NZ_LNQU01000016.1"/>
</dbReference>
<evidence type="ECO:0000256" key="2">
    <source>
        <dbReference type="ARBA" id="ARBA00047806"/>
    </source>
</evidence>
<dbReference type="NCBIfam" id="TIGR00401">
    <property type="entry name" value="msrA"/>
    <property type="match status" value="1"/>
</dbReference>
<evidence type="ECO:0000313" key="6">
    <source>
        <dbReference type="EMBL" id="PXX51060.1"/>
    </source>
</evidence>
<organism evidence="6 7">
    <name type="scientific">Aquitalea magnusonii</name>
    <dbReference type="NCBI Taxonomy" id="332411"/>
    <lineage>
        <taxon>Bacteria</taxon>
        <taxon>Pseudomonadati</taxon>
        <taxon>Pseudomonadota</taxon>
        <taxon>Betaproteobacteria</taxon>
        <taxon>Neisseriales</taxon>
        <taxon>Chromobacteriaceae</taxon>
        <taxon>Aquitalea</taxon>
    </lineage>
</organism>
<sequence length="177" mass="20213">MSKATLAAGCFWCTESIFLALQGVRQVQSGYIGGHTSNPDYRSVCSGQTGHAEAVQIDFDEQIISFSQLLQVFFATHDPTTLNRQGHDVGSQYRSAIFYHDAEQQRMARDYIATLEQQQIFSAPIVTTLEAASHFYPAEDYHQRYFELHGHEPYCQAVILPKQMKLRRQFAQWLKDS</sequence>
<evidence type="ECO:0000256" key="3">
    <source>
        <dbReference type="ARBA" id="ARBA00048782"/>
    </source>
</evidence>
<dbReference type="Pfam" id="PF01625">
    <property type="entry name" value="PMSR"/>
    <property type="match status" value="1"/>
</dbReference>
<evidence type="ECO:0000256" key="1">
    <source>
        <dbReference type="ARBA" id="ARBA00023002"/>
    </source>
</evidence>
<comment type="catalytic activity">
    <reaction evidence="3 4">
        <text>[thioredoxin]-disulfide + L-methionine + H2O = L-methionine (S)-S-oxide + [thioredoxin]-dithiol</text>
        <dbReference type="Rhea" id="RHEA:19993"/>
        <dbReference type="Rhea" id="RHEA-COMP:10698"/>
        <dbReference type="Rhea" id="RHEA-COMP:10700"/>
        <dbReference type="ChEBI" id="CHEBI:15377"/>
        <dbReference type="ChEBI" id="CHEBI:29950"/>
        <dbReference type="ChEBI" id="CHEBI:50058"/>
        <dbReference type="ChEBI" id="CHEBI:57844"/>
        <dbReference type="ChEBI" id="CHEBI:58772"/>
        <dbReference type="EC" id="1.8.4.11"/>
    </reaction>
</comment>
<dbReference type="PANTHER" id="PTHR43774:SF1">
    <property type="entry name" value="PEPTIDE METHIONINE SULFOXIDE REDUCTASE MSRA 2"/>
    <property type="match status" value="1"/>
</dbReference>
<dbReference type="OrthoDB" id="4174719at2"/>
<dbReference type="EC" id="1.8.4.11" evidence="4"/>
<feature type="domain" description="Peptide methionine sulphoxide reductase MsrA" evidence="5">
    <location>
        <begin position="3"/>
        <end position="156"/>
    </location>
</feature>
<keyword evidence="7" id="KW-1185">Reference proteome</keyword>
<comment type="catalytic activity">
    <reaction evidence="2 4">
        <text>L-methionyl-[protein] + [thioredoxin]-disulfide + H2O = L-methionyl-(S)-S-oxide-[protein] + [thioredoxin]-dithiol</text>
        <dbReference type="Rhea" id="RHEA:14217"/>
        <dbReference type="Rhea" id="RHEA-COMP:10698"/>
        <dbReference type="Rhea" id="RHEA-COMP:10700"/>
        <dbReference type="Rhea" id="RHEA-COMP:12313"/>
        <dbReference type="Rhea" id="RHEA-COMP:12315"/>
        <dbReference type="ChEBI" id="CHEBI:15377"/>
        <dbReference type="ChEBI" id="CHEBI:16044"/>
        <dbReference type="ChEBI" id="CHEBI:29950"/>
        <dbReference type="ChEBI" id="CHEBI:44120"/>
        <dbReference type="ChEBI" id="CHEBI:50058"/>
        <dbReference type="EC" id="1.8.4.11"/>
    </reaction>
</comment>
<comment type="similarity">
    <text evidence="4">Belongs to the MsrA Met sulfoxide reductase family.</text>
</comment>
<dbReference type="HAMAP" id="MF_01401">
    <property type="entry name" value="MsrA"/>
    <property type="match status" value="1"/>
</dbReference>
<proteinExistence type="inferred from homology"/>
<dbReference type="GO" id="GO:0008113">
    <property type="term" value="F:peptide-methionine (S)-S-oxide reductase activity"/>
    <property type="evidence" value="ECO:0007669"/>
    <property type="project" value="UniProtKB-UniRule"/>
</dbReference>
<dbReference type="Gene3D" id="3.30.1060.10">
    <property type="entry name" value="Peptide methionine sulphoxide reductase MsrA"/>
    <property type="match status" value="1"/>
</dbReference>
<gene>
    <name evidence="4" type="primary">msrA</name>
    <name evidence="6" type="ORF">DFR38_101120</name>
</gene>
<evidence type="ECO:0000259" key="5">
    <source>
        <dbReference type="Pfam" id="PF01625"/>
    </source>
</evidence>
<accession>A0A318JMA5</accession>
<evidence type="ECO:0000256" key="4">
    <source>
        <dbReference type="HAMAP-Rule" id="MF_01401"/>
    </source>
</evidence>